<dbReference type="PANTHER" id="PTHR10146">
    <property type="entry name" value="PROLINE SYNTHETASE CO-TRANSCRIBED BACTERIAL HOMOLOG PROTEIN"/>
    <property type="match status" value="1"/>
</dbReference>
<dbReference type="NCBIfam" id="TIGR00044">
    <property type="entry name" value="YggS family pyridoxal phosphate-dependent enzyme"/>
    <property type="match status" value="1"/>
</dbReference>
<dbReference type="PIRSF" id="PIRSF004848">
    <property type="entry name" value="YBL036c_PLPDEIII"/>
    <property type="match status" value="1"/>
</dbReference>
<protein>
    <recommendedName>
        <fullName evidence="2">Pyridoxal phosphate homeostasis protein</fullName>
        <shortName evidence="2">PLP homeostasis protein</shortName>
    </recommendedName>
</protein>
<dbReference type="SUPFAM" id="SSF51419">
    <property type="entry name" value="PLP-binding barrel"/>
    <property type="match status" value="1"/>
</dbReference>
<dbReference type="Gene3D" id="3.20.20.10">
    <property type="entry name" value="Alanine racemase"/>
    <property type="match status" value="1"/>
</dbReference>
<evidence type="ECO:0000259" key="5">
    <source>
        <dbReference type="Pfam" id="PF01168"/>
    </source>
</evidence>
<dbReference type="OrthoDB" id="9804072at2"/>
<dbReference type="AlphaFoldDB" id="A0A418VW71"/>
<evidence type="ECO:0000313" key="7">
    <source>
        <dbReference type="Proteomes" id="UP000283458"/>
    </source>
</evidence>
<accession>A0A418VW71</accession>
<evidence type="ECO:0000256" key="4">
    <source>
        <dbReference type="RuleBase" id="RU004514"/>
    </source>
</evidence>
<dbReference type="Proteomes" id="UP000283458">
    <property type="component" value="Unassembled WGS sequence"/>
</dbReference>
<comment type="caution">
    <text evidence="6">The sequence shown here is derived from an EMBL/GenBank/DDBJ whole genome shotgun (WGS) entry which is preliminary data.</text>
</comment>
<dbReference type="InterPro" id="IPR029066">
    <property type="entry name" value="PLP-binding_barrel"/>
</dbReference>
<comment type="cofactor">
    <cofactor evidence="3">
        <name>pyridoxal 5'-phosphate</name>
        <dbReference type="ChEBI" id="CHEBI:597326"/>
    </cofactor>
</comment>
<sequence>MTPTHPARPTDVTGADVAVTDVTGRLAAVRAAIAQTSAACGRDSGAPTLVAVSKTHPAEAVAEALAAGQRVFGENRVQEAKGKFPDLKASFPDLELHLIGPLQTNKVKDAVALFDVIQTLDRPKLAEALAEEMVKSGRRPRCLIEVNTGEEPQKAGIPPAEVESFLADCRDRLGLPVTGLMCIPPVDEEPAMHFALLSEMARRLGLAEVSMGMSGDFETAIRFGATHVRVGTAIFGSRPYPAA</sequence>
<dbReference type="PANTHER" id="PTHR10146:SF14">
    <property type="entry name" value="PYRIDOXAL PHOSPHATE HOMEOSTASIS PROTEIN"/>
    <property type="match status" value="1"/>
</dbReference>
<dbReference type="InterPro" id="IPR001608">
    <property type="entry name" value="Ala_racemase_N"/>
</dbReference>
<evidence type="ECO:0000256" key="1">
    <source>
        <dbReference type="ARBA" id="ARBA00022898"/>
    </source>
</evidence>
<dbReference type="FunFam" id="3.20.20.10:FF:000018">
    <property type="entry name" value="Pyridoxal phosphate homeostasis protein"/>
    <property type="match status" value="1"/>
</dbReference>
<keyword evidence="7" id="KW-1185">Reference proteome</keyword>
<dbReference type="EMBL" id="QYUL01000002">
    <property type="protein sequence ID" value="RJF81406.1"/>
    <property type="molecule type" value="Genomic_DNA"/>
</dbReference>
<keyword evidence="1 2" id="KW-0663">Pyridoxal phosphate</keyword>
<dbReference type="CDD" id="cd00635">
    <property type="entry name" value="PLPDE_III_YBL036c_like"/>
    <property type="match status" value="1"/>
</dbReference>
<evidence type="ECO:0000256" key="2">
    <source>
        <dbReference type="HAMAP-Rule" id="MF_02087"/>
    </source>
</evidence>
<dbReference type="HAMAP" id="MF_02087">
    <property type="entry name" value="PLP_homeostasis"/>
    <property type="match status" value="1"/>
</dbReference>
<proteinExistence type="inferred from homology"/>
<name>A0A418VW71_9PROT</name>
<organism evidence="6 7">
    <name type="scientific">Azospirillum cavernae</name>
    <dbReference type="NCBI Taxonomy" id="2320860"/>
    <lineage>
        <taxon>Bacteria</taxon>
        <taxon>Pseudomonadati</taxon>
        <taxon>Pseudomonadota</taxon>
        <taxon>Alphaproteobacteria</taxon>
        <taxon>Rhodospirillales</taxon>
        <taxon>Azospirillaceae</taxon>
        <taxon>Azospirillum</taxon>
    </lineage>
</organism>
<evidence type="ECO:0000256" key="3">
    <source>
        <dbReference type="PIRSR" id="PIRSR004848-1"/>
    </source>
</evidence>
<reference evidence="6 7" key="1">
    <citation type="submission" date="2018-09" db="EMBL/GenBank/DDBJ databases">
        <authorList>
            <person name="Zhu H."/>
        </authorList>
    </citation>
    <scope>NUCLEOTIDE SEQUENCE [LARGE SCALE GENOMIC DNA]</scope>
    <source>
        <strain evidence="6 7">K2W22B-5</strain>
    </source>
</reference>
<dbReference type="RefSeq" id="WP_119831496.1">
    <property type="nucleotide sequence ID" value="NZ_QYUL01000002.1"/>
</dbReference>
<comment type="similarity">
    <text evidence="2 4">Belongs to the pyridoxal phosphate-binding protein YggS/PROSC family.</text>
</comment>
<gene>
    <name evidence="6" type="ORF">D3877_14670</name>
</gene>
<dbReference type="InterPro" id="IPR011078">
    <property type="entry name" value="PyrdxlP_homeostasis"/>
</dbReference>
<dbReference type="Pfam" id="PF01168">
    <property type="entry name" value="Ala_racemase_N"/>
    <property type="match status" value="1"/>
</dbReference>
<dbReference type="GO" id="GO:0030170">
    <property type="term" value="F:pyridoxal phosphate binding"/>
    <property type="evidence" value="ECO:0007669"/>
    <property type="project" value="UniProtKB-UniRule"/>
</dbReference>
<comment type="function">
    <text evidence="2">Pyridoxal 5'-phosphate (PLP)-binding protein, which is involved in PLP homeostasis.</text>
</comment>
<evidence type="ECO:0000313" key="6">
    <source>
        <dbReference type="EMBL" id="RJF81406.1"/>
    </source>
</evidence>
<feature type="modified residue" description="N6-(pyridoxal phosphate)lysine" evidence="2 3">
    <location>
        <position position="54"/>
    </location>
</feature>
<feature type="domain" description="Alanine racemase N-terminal" evidence="5">
    <location>
        <begin position="26"/>
        <end position="239"/>
    </location>
</feature>